<gene>
    <name evidence="2" type="ORF">MicloDRAFT_00007570</name>
</gene>
<evidence type="ECO:0000256" key="1">
    <source>
        <dbReference type="SAM" id="MobiDB-lite"/>
    </source>
</evidence>
<dbReference type="PATRIC" id="fig|864069.3.peg.842"/>
<dbReference type="STRING" id="864069.MicloDRAFT_00007570"/>
<feature type="compositionally biased region" description="Polar residues" evidence="1">
    <location>
        <begin position="25"/>
        <end position="50"/>
    </location>
</feature>
<dbReference type="HOGENOM" id="CLU_1208678_0_0_5"/>
<reference evidence="2 3" key="1">
    <citation type="submission" date="2012-02" db="EMBL/GenBank/DDBJ databases">
        <title>Improved High-Quality Draft sequence of Microvirga sp. WSM3557.</title>
        <authorList>
            <consortium name="US DOE Joint Genome Institute"/>
            <person name="Lucas S."/>
            <person name="Han J."/>
            <person name="Lapidus A."/>
            <person name="Cheng J.-F."/>
            <person name="Goodwin L."/>
            <person name="Pitluck S."/>
            <person name="Peters L."/>
            <person name="Zhang X."/>
            <person name="Detter J.C."/>
            <person name="Han C."/>
            <person name="Tapia R."/>
            <person name="Land M."/>
            <person name="Hauser L."/>
            <person name="Kyrpides N."/>
            <person name="Ivanova N."/>
            <person name="Pagani I."/>
            <person name="Brau L."/>
            <person name="Yates R."/>
            <person name="O'Hara G."/>
            <person name="Rui T."/>
            <person name="Howieson J."/>
            <person name="Reeve W."/>
            <person name="Woyke T."/>
        </authorList>
    </citation>
    <scope>NUCLEOTIDE SEQUENCE [LARGE SCALE GENOMIC DNA]</scope>
    <source>
        <strain evidence="2 3">WSM3557</strain>
    </source>
</reference>
<dbReference type="Proteomes" id="UP000003947">
    <property type="component" value="Unassembled WGS sequence"/>
</dbReference>
<evidence type="ECO:0000313" key="2">
    <source>
        <dbReference type="EMBL" id="EIM30507.1"/>
    </source>
</evidence>
<accession>I4Z2R5</accession>
<proteinExistence type="predicted"/>
<dbReference type="EMBL" id="JH660637">
    <property type="protein sequence ID" value="EIM30507.1"/>
    <property type="molecule type" value="Genomic_DNA"/>
</dbReference>
<sequence precursor="true">MAKPTIFSKPFALLKGISSSTSSSQTPPLNEATAESGSKQPVQSATSTYKADTDSKMQTMIGGEATAIGENTKATGTIYSQTFDKGAIKISFGSAEFKAAAQSSESDPTYAAADSYAAASGADLFLTRTVVSSTGGKASGQSYSGESSRTVYLAIDIEKFDLPKGPITISQTIDKYTPQKIGVVDGNVAAVKIDAKAEADHTYVATDASALSMEDSLSTISATVVTEVA</sequence>
<keyword evidence="3" id="KW-1185">Reference proteome</keyword>
<organism evidence="2 3">
    <name type="scientific">Microvirga lotononidis</name>
    <dbReference type="NCBI Taxonomy" id="864069"/>
    <lineage>
        <taxon>Bacteria</taxon>
        <taxon>Pseudomonadati</taxon>
        <taxon>Pseudomonadota</taxon>
        <taxon>Alphaproteobacteria</taxon>
        <taxon>Hyphomicrobiales</taxon>
        <taxon>Methylobacteriaceae</taxon>
        <taxon>Microvirga</taxon>
    </lineage>
</organism>
<feature type="region of interest" description="Disordered" evidence="1">
    <location>
        <begin position="17"/>
        <end position="54"/>
    </location>
</feature>
<protein>
    <submittedName>
        <fullName evidence="2">Uncharacterized protein</fullName>
    </submittedName>
</protein>
<name>I4Z2R5_9HYPH</name>
<evidence type="ECO:0000313" key="3">
    <source>
        <dbReference type="Proteomes" id="UP000003947"/>
    </source>
</evidence>
<dbReference type="RefSeq" id="WP_009489384.1">
    <property type="nucleotide sequence ID" value="NZ_CP141048.1"/>
</dbReference>
<dbReference type="AlphaFoldDB" id="I4Z2R5"/>
<dbReference type="OrthoDB" id="8018860at2"/>